<reference evidence="1 2" key="2">
    <citation type="journal article" date="2008" name="Nature">
        <title>The Phaeodactylum genome reveals the evolutionary history of diatom genomes.</title>
        <authorList>
            <person name="Bowler C."/>
            <person name="Allen A.E."/>
            <person name="Badger J.H."/>
            <person name="Grimwood J."/>
            <person name="Jabbari K."/>
            <person name="Kuo A."/>
            <person name="Maheswari U."/>
            <person name="Martens C."/>
            <person name="Maumus F."/>
            <person name="Otillar R.P."/>
            <person name="Rayko E."/>
            <person name="Salamov A."/>
            <person name="Vandepoele K."/>
            <person name="Beszteri B."/>
            <person name="Gruber A."/>
            <person name="Heijde M."/>
            <person name="Katinka M."/>
            <person name="Mock T."/>
            <person name="Valentin K."/>
            <person name="Verret F."/>
            <person name="Berges J.A."/>
            <person name="Brownlee C."/>
            <person name="Cadoret J.P."/>
            <person name="Chiovitti A."/>
            <person name="Choi C.J."/>
            <person name="Coesel S."/>
            <person name="De Martino A."/>
            <person name="Detter J.C."/>
            <person name="Durkin C."/>
            <person name="Falciatore A."/>
            <person name="Fournet J."/>
            <person name="Haruta M."/>
            <person name="Huysman M.J."/>
            <person name="Jenkins B.D."/>
            <person name="Jiroutova K."/>
            <person name="Jorgensen R.E."/>
            <person name="Joubert Y."/>
            <person name="Kaplan A."/>
            <person name="Kroger N."/>
            <person name="Kroth P.G."/>
            <person name="La Roche J."/>
            <person name="Lindquist E."/>
            <person name="Lommer M."/>
            <person name="Martin-Jezequel V."/>
            <person name="Lopez P.J."/>
            <person name="Lucas S."/>
            <person name="Mangogna M."/>
            <person name="McGinnis K."/>
            <person name="Medlin L.K."/>
            <person name="Montsant A."/>
            <person name="Oudot-Le Secq M.P."/>
            <person name="Napoli C."/>
            <person name="Obornik M."/>
            <person name="Parker M.S."/>
            <person name="Petit J.L."/>
            <person name="Porcel B.M."/>
            <person name="Poulsen N."/>
            <person name="Robison M."/>
            <person name="Rychlewski L."/>
            <person name="Rynearson T.A."/>
            <person name="Schmutz J."/>
            <person name="Shapiro H."/>
            <person name="Siaut M."/>
            <person name="Stanley M."/>
            <person name="Sussman M.R."/>
            <person name="Taylor A.R."/>
            <person name="Vardi A."/>
            <person name="von Dassow P."/>
            <person name="Vyverman W."/>
            <person name="Willis A."/>
            <person name="Wyrwicz L.S."/>
            <person name="Rokhsar D.S."/>
            <person name="Weissenbach J."/>
            <person name="Armbrust E.V."/>
            <person name="Green B.R."/>
            <person name="Van de Peer Y."/>
            <person name="Grigoriev I.V."/>
        </authorList>
    </citation>
    <scope>NUCLEOTIDE SEQUENCE [LARGE SCALE GENOMIC DNA]</scope>
    <source>
        <strain evidence="1 2">CCMP1335</strain>
    </source>
</reference>
<organism evidence="1 2">
    <name type="scientific">Thalassiosira pseudonana</name>
    <name type="common">Marine diatom</name>
    <name type="synonym">Cyclotella nana</name>
    <dbReference type="NCBI Taxonomy" id="35128"/>
    <lineage>
        <taxon>Eukaryota</taxon>
        <taxon>Sar</taxon>
        <taxon>Stramenopiles</taxon>
        <taxon>Ochrophyta</taxon>
        <taxon>Bacillariophyta</taxon>
        <taxon>Coscinodiscophyceae</taxon>
        <taxon>Thalassiosirophycidae</taxon>
        <taxon>Thalassiosirales</taxon>
        <taxon>Thalassiosiraceae</taxon>
        <taxon>Thalassiosira</taxon>
    </lineage>
</organism>
<proteinExistence type="predicted"/>
<dbReference type="PaxDb" id="35128-Thaps10262"/>
<dbReference type="Proteomes" id="UP000001449">
    <property type="component" value="Chromosome 15"/>
</dbReference>
<evidence type="ECO:0000313" key="2">
    <source>
        <dbReference type="Proteomes" id="UP000001449"/>
    </source>
</evidence>
<name>B8CDN0_THAPS</name>
<dbReference type="HOGENOM" id="CLU_1100377_0_0_1"/>
<evidence type="ECO:0000313" key="1">
    <source>
        <dbReference type="EMBL" id="EED88644.1"/>
    </source>
</evidence>
<protein>
    <submittedName>
        <fullName evidence="1">Uncharacterized protein</fullName>
    </submittedName>
</protein>
<dbReference type="KEGG" id="tps:THAPSDRAFT_10262"/>
<accession>B8CDN0</accession>
<sequence length="253" mass="28540">MNPFTQSIIQSHPRKRRIQRGILPIHQSTSSKSKSLVYSIIYNTLELATRASLATSALFLVQLLYVVIKTPRLPPPPLSGVDFRREGIVVRWDDDGDEEGGQEEDVNPRCNCDEGVEKQHPKEFRLVLVGDSPVEGIGNTRHKDALGGQTARAFAKAVYRQSYGYDCVRYWSFGKSGLTAKGIEEEMVPLVHRTADDLHNLTHDNASQSEPMFSVFPTLQSFHFYRFGLSGGHWDGEDDGCNVSWNERLQKFN</sequence>
<dbReference type="EMBL" id="CM000650">
    <property type="protein sequence ID" value="EED88644.1"/>
    <property type="molecule type" value="Genomic_DNA"/>
</dbReference>
<dbReference type="InParanoid" id="B8CDN0"/>
<gene>
    <name evidence="1" type="ORF">THAPSDRAFT_10262</name>
</gene>
<dbReference type="AlphaFoldDB" id="B8CDN0"/>
<dbReference type="GeneID" id="7443968"/>
<keyword evidence="2" id="KW-1185">Reference proteome</keyword>
<reference evidence="1 2" key="1">
    <citation type="journal article" date="2004" name="Science">
        <title>The genome of the diatom Thalassiosira pseudonana: ecology, evolution, and metabolism.</title>
        <authorList>
            <person name="Armbrust E.V."/>
            <person name="Berges J.A."/>
            <person name="Bowler C."/>
            <person name="Green B.R."/>
            <person name="Martinez D."/>
            <person name="Putnam N.H."/>
            <person name="Zhou S."/>
            <person name="Allen A.E."/>
            <person name="Apt K.E."/>
            <person name="Bechner M."/>
            <person name="Brzezinski M.A."/>
            <person name="Chaal B.K."/>
            <person name="Chiovitti A."/>
            <person name="Davis A.K."/>
            <person name="Demarest M.S."/>
            <person name="Detter J.C."/>
            <person name="Glavina T."/>
            <person name="Goodstein D."/>
            <person name="Hadi M.Z."/>
            <person name="Hellsten U."/>
            <person name="Hildebrand M."/>
            <person name="Jenkins B.D."/>
            <person name="Jurka J."/>
            <person name="Kapitonov V.V."/>
            <person name="Kroger N."/>
            <person name="Lau W.W."/>
            <person name="Lane T.W."/>
            <person name="Larimer F.W."/>
            <person name="Lippmeier J.C."/>
            <person name="Lucas S."/>
            <person name="Medina M."/>
            <person name="Montsant A."/>
            <person name="Obornik M."/>
            <person name="Parker M.S."/>
            <person name="Palenik B."/>
            <person name="Pazour G.J."/>
            <person name="Richardson P.M."/>
            <person name="Rynearson T.A."/>
            <person name="Saito M.A."/>
            <person name="Schwartz D.C."/>
            <person name="Thamatrakoln K."/>
            <person name="Valentin K."/>
            <person name="Vardi A."/>
            <person name="Wilkerson F.P."/>
            <person name="Rokhsar D.S."/>
        </authorList>
    </citation>
    <scope>NUCLEOTIDE SEQUENCE [LARGE SCALE GENOMIC DNA]</scope>
    <source>
        <strain evidence="1 2">CCMP1335</strain>
    </source>
</reference>
<dbReference type="RefSeq" id="XP_002294289.1">
    <property type="nucleotide sequence ID" value="XM_002294253.1"/>
</dbReference>